<dbReference type="PROSITE" id="PS00108">
    <property type="entry name" value="PROTEIN_KINASE_ST"/>
    <property type="match status" value="1"/>
</dbReference>
<evidence type="ECO:0000259" key="1">
    <source>
        <dbReference type="PROSITE" id="PS50011"/>
    </source>
</evidence>
<dbReference type="Gene3D" id="1.10.510.10">
    <property type="entry name" value="Transferase(Phosphotransferase) domain 1"/>
    <property type="match status" value="1"/>
</dbReference>
<dbReference type="AlphaFoldDB" id="A0A2P5BEZ7"/>
<dbReference type="OrthoDB" id="2013020at2759"/>
<dbReference type="EMBL" id="JXTB01000295">
    <property type="protein sequence ID" value="PON47364.1"/>
    <property type="molecule type" value="Genomic_DNA"/>
</dbReference>
<dbReference type="PANTHER" id="PTHR45631">
    <property type="entry name" value="OS07G0107800 PROTEIN-RELATED"/>
    <property type="match status" value="1"/>
</dbReference>
<sequence>MALTYEYMVNGNLQTRLSSETSGILTWKERLQIAIDAARGLDYLRNGCKPPIVHRDLKTSNILLNENSQAKIADFGLSKLLTIESVSHVGVTTDPKGTFGYLDLCKLQLNLANRPV</sequence>
<keyword evidence="2" id="KW-0418">Kinase</keyword>
<dbReference type="PANTHER" id="PTHR45631:SF202">
    <property type="entry name" value="SENESCENCE-INDUCED RECEPTOR-LIKE SERINE_THREONINE-PROTEIN KINASE"/>
    <property type="match status" value="1"/>
</dbReference>
<gene>
    <name evidence="2" type="ORF">PanWU01x14_244480</name>
</gene>
<keyword evidence="2" id="KW-0808">Transferase</keyword>
<comment type="caution">
    <text evidence="2">The sequence shown here is derived from an EMBL/GenBank/DDBJ whole genome shotgun (WGS) entry which is preliminary data.</text>
</comment>
<protein>
    <submittedName>
        <fullName evidence="2">Mitogen-activated protein kinase kinase kinase</fullName>
    </submittedName>
</protein>
<dbReference type="PROSITE" id="PS50011">
    <property type="entry name" value="PROTEIN_KINASE_DOM"/>
    <property type="match status" value="1"/>
</dbReference>
<dbReference type="InterPro" id="IPR000719">
    <property type="entry name" value="Prot_kinase_dom"/>
</dbReference>
<dbReference type="InterPro" id="IPR008271">
    <property type="entry name" value="Ser/Thr_kinase_AS"/>
</dbReference>
<accession>A0A2P5BEZ7</accession>
<keyword evidence="3" id="KW-1185">Reference proteome</keyword>
<dbReference type="Proteomes" id="UP000237105">
    <property type="component" value="Unassembled WGS sequence"/>
</dbReference>
<proteinExistence type="predicted"/>
<dbReference type="InterPro" id="IPR011009">
    <property type="entry name" value="Kinase-like_dom_sf"/>
</dbReference>
<evidence type="ECO:0000313" key="3">
    <source>
        <dbReference type="Proteomes" id="UP000237105"/>
    </source>
</evidence>
<organism evidence="2 3">
    <name type="scientific">Parasponia andersonii</name>
    <name type="common">Sponia andersonii</name>
    <dbReference type="NCBI Taxonomy" id="3476"/>
    <lineage>
        <taxon>Eukaryota</taxon>
        <taxon>Viridiplantae</taxon>
        <taxon>Streptophyta</taxon>
        <taxon>Embryophyta</taxon>
        <taxon>Tracheophyta</taxon>
        <taxon>Spermatophyta</taxon>
        <taxon>Magnoliopsida</taxon>
        <taxon>eudicotyledons</taxon>
        <taxon>Gunneridae</taxon>
        <taxon>Pentapetalae</taxon>
        <taxon>rosids</taxon>
        <taxon>fabids</taxon>
        <taxon>Rosales</taxon>
        <taxon>Cannabaceae</taxon>
        <taxon>Parasponia</taxon>
    </lineage>
</organism>
<dbReference type="InterPro" id="IPR001245">
    <property type="entry name" value="Ser-Thr/Tyr_kinase_cat_dom"/>
</dbReference>
<dbReference type="Pfam" id="PF07714">
    <property type="entry name" value="PK_Tyr_Ser-Thr"/>
    <property type="match status" value="1"/>
</dbReference>
<feature type="domain" description="Protein kinase" evidence="1">
    <location>
        <begin position="1"/>
        <end position="116"/>
    </location>
</feature>
<evidence type="ECO:0000313" key="2">
    <source>
        <dbReference type="EMBL" id="PON47364.1"/>
    </source>
</evidence>
<dbReference type="SUPFAM" id="SSF56112">
    <property type="entry name" value="Protein kinase-like (PK-like)"/>
    <property type="match status" value="1"/>
</dbReference>
<dbReference type="GO" id="GO:0004672">
    <property type="term" value="F:protein kinase activity"/>
    <property type="evidence" value="ECO:0007669"/>
    <property type="project" value="InterPro"/>
</dbReference>
<name>A0A2P5BEZ7_PARAD</name>
<reference evidence="3" key="1">
    <citation type="submission" date="2016-06" db="EMBL/GenBank/DDBJ databases">
        <title>Parallel loss of symbiosis genes in relatives of nitrogen-fixing non-legume Parasponia.</title>
        <authorList>
            <person name="Van Velzen R."/>
            <person name="Holmer R."/>
            <person name="Bu F."/>
            <person name="Rutten L."/>
            <person name="Van Zeijl A."/>
            <person name="Liu W."/>
            <person name="Santuari L."/>
            <person name="Cao Q."/>
            <person name="Sharma T."/>
            <person name="Shen D."/>
            <person name="Roswanjaya Y."/>
            <person name="Wardhani T."/>
            <person name="Kalhor M.S."/>
            <person name="Jansen J."/>
            <person name="Van den Hoogen J."/>
            <person name="Gungor B."/>
            <person name="Hartog M."/>
            <person name="Hontelez J."/>
            <person name="Verver J."/>
            <person name="Yang W.-C."/>
            <person name="Schijlen E."/>
            <person name="Repin R."/>
            <person name="Schilthuizen M."/>
            <person name="Schranz E."/>
            <person name="Heidstra R."/>
            <person name="Miyata K."/>
            <person name="Fedorova E."/>
            <person name="Kohlen W."/>
            <person name="Bisseling T."/>
            <person name="Smit S."/>
            <person name="Geurts R."/>
        </authorList>
    </citation>
    <scope>NUCLEOTIDE SEQUENCE [LARGE SCALE GENOMIC DNA]</scope>
    <source>
        <strain evidence="3">cv. WU1-14</strain>
    </source>
</reference>
<dbReference type="GO" id="GO:0005524">
    <property type="term" value="F:ATP binding"/>
    <property type="evidence" value="ECO:0007669"/>
    <property type="project" value="InterPro"/>
</dbReference>